<organism evidence="1 2">
    <name type="scientific">Streptomyces chrestomyceticus JCM 4735</name>
    <dbReference type="NCBI Taxonomy" id="1306181"/>
    <lineage>
        <taxon>Bacteria</taxon>
        <taxon>Bacillati</taxon>
        <taxon>Actinomycetota</taxon>
        <taxon>Actinomycetes</taxon>
        <taxon>Kitasatosporales</taxon>
        <taxon>Streptomycetaceae</taxon>
        <taxon>Streptomyces</taxon>
    </lineage>
</organism>
<dbReference type="RefSeq" id="WP_125043822.1">
    <property type="nucleotide sequence ID" value="NZ_BHZC01000001.1"/>
</dbReference>
<name>A0A7U9KR79_9ACTN</name>
<accession>A0A7U9KR79</accession>
<dbReference type="AlphaFoldDB" id="A0A7U9KR79"/>
<proteinExistence type="predicted"/>
<comment type="caution">
    <text evidence="1">The sequence shown here is derived from an EMBL/GenBank/DDBJ whole genome shotgun (WGS) entry which is preliminary data.</text>
</comment>
<dbReference type="EMBL" id="BHZC01000001">
    <property type="protein sequence ID" value="GCD33298.1"/>
    <property type="molecule type" value="Genomic_DNA"/>
</dbReference>
<gene>
    <name evidence="1" type="ORF">OEIGOIKO_01017</name>
</gene>
<protein>
    <submittedName>
        <fullName evidence="1">Uncharacterized protein</fullName>
    </submittedName>
</protein>
<evidence type="ECO:0000313" key="2">
    <source>
        <dbReference type="Proteomes" id="UP000287830"/>
    </source>
</evidence>
<dbReference type="OrthoDB" id="3533655at2"/>
<dbReference type="Proteomes" id="UP000287830">
    <property type="component" value="Unassembled WGS sequence"/>
</dbReference>
<reference evidence="1 2" key="1">
    <citation type="submission" date="2018-11" db="EMBL/GenBank/DDBJ databases">
        <title>Whole genome sequence of Streptomyces chrestomyceticus NBRC 13444(T).</title>
        <authorList>
            <person name="Komaki H."/>
            <person name="Tamura T."/>
        </authorList>
    </citation>
    <scope>NUCLEOTIDE SEQUENCE [LARGE SCALE GENOMIC DNA]</scope>
    <source>
        <strain evidence="1 2">NBRC 13444</strain>
    </source>
</reference>
<evidence type="ECO:0000313" key="1">
    <source>
        <dbReference type="EMBL" id="GCD33298.1"/>
    </source>
</evidence>
<sequence length="141" mass="16205">MATHGVLYRDVVARWGEPEAFAAQAPDPVYCLYGDLELGFTSKGRLWHMEIDHGRRVLSLPSAPGKYVRERLPRIPRLVRDLAADGYQVTECVPREVDPDEVWLRVEHSGVLFRRDAELRVLRFHSTAMRICQEDEGYAAR</sequence>
<dbReference type="GeneID" id="95620060"/>